<dbReference type="Pfam" id="PF04082">
    <property type="entry name" value="Fungal_trans"/>
    <property type="match status" value="1"/>
</dbReference>
<dbReference type="OrthoDB" id="4368296at2759"/>
<accession>A0A1L9V5C3</accession>
<feature type="domain" description="Xylanolytic transcriptional activator regulatory" evidence="2">
    <location>
        <begin position="145"/>
        <end position="218"/>
    </location>
</feature>
<sequence length="460" mass="52089">PDYASSLSHTITRKDCNILHKESAFDIPDARVRDELLRSYIQFVHPALPILNLGDFLMVIDKSYTGGAGISFLLFQAVMFAATAFETEESLALEGFKDRREARKTRFDRLRMLYSFGCEDDRVTILQTVLLMTYWDDKSDDGRDAWYFVSIAKAIWRSIEMKPTSSETELKQQKQGLWERISWSCYIRDRLVAISMRRPFHIDEADFQTPMLRPSDYEVGPISTKCCLGSDGSHPAIRDPSMHRLLAQISIALVQCCKYITHIINCQYTVSHEQRGPENTSKKFLVPKYDTATSAEVLLRDSELEEWHDSLPDFLRWHPSDPLHQINKHGDVVLLFRAMLNGIYSLACSALHRPQLTSTSPKLPELAELSNRRVHSSAIAITNTYSYFKLRGPKSLLPDGQVAMLETAIITHLGDLTSTISSTRQAAILNFQSCAQALKKLGETYPSADLALAFVDAAVR</sequence>
<dbReference type="STRING" id="1160497.A0A1L9V5C3"/>
<dbReference type="PANTHER" id="PTHR47425">
    <property type="entry name" value="FARB-RELATED"/>
    <property type="match status" value="1"/>
</dbReference>
<keyword evidence="4" id="KW-1185">Reference proteome</keyword>
<dbReference type="GeneID" id="34466764"/>
<reference evidence="4" key="1">
    <citation type="journal article" date="2017" name="Genome Biol.">
        <title>Comparative genomics reveals high biological diversity and specific adaptations in the industrially and medically important fungal genus Aspergillus.</title>
        <authorList>
            <person name="de Vries R.P."/>
            <person name="Riley R."/>
            <person name="Wiebenga A."/>
            <person name="Aguilar-Osorio G."/>
            <person name="Amillis S."/>
            <person name="Uchima C.A."/>
            <person name="Anderluh G."/>
            <person name="Asadollahi M."/>
            <person name="Askin M."/>
            <person name="Barry K."/>
            <person name="Battaglia E."/>
            <person name="Bayram O."/>
            <person name="Benocci T."/>
            <person name="Braus-Stromeyer S.A."/>
            <person name="Caldana C."/>
            <person name="Canovas D."/>
            <person name="Cerqueira G.C."/>
            <person name="Chen F."/>
            <person name="Chen W."/>
            <person name="Choi C."/>
            <person name="Clum A."/>
            <person name="Dos Santos R.A."/>
            <person name="Damasio A.R."/>
            <person name="Diallinas G."/>
            <person name="Emri T."/>
            <person name="Fekete E."/>
            <person name="Flipphi M."/>
            <person name="Freyberg S."/>
            <person name="Gallo A."/>
            <person name="Gournas C."/>
            <person name="Habgood R."/>
            <person name="Hainaut M."/>
            <person name="Harispe M.L."/>
            <person name="Henrissat B."/>
            <person name="Hilden K.S."/>
            <person name="Hope R."/>
            <person name="Hossain A."/>
            <person name="Karabika E."/>
            <person name="Karaffa L."/>
            <person name="Karanyi Z."/>
            <person name="Krasevec N."/>
            <person name="Kuo A."/>
            <person name="Kusch H."/>
            <person name="LaButti K."/>
            <person name="Lagendijk E.L."/>
            <person name="Lapidus A."/>
            <person name="Levasseur A."/>
            <person name="Lindquist E."/>
            <person name="Lipzen A."/>
            <person name="Logrieco A.F."/>
            <person name="MacCabe A."/>
            <person name="Maekelae M.R."/>
            <person name="Malavazi I."/>
            <person name="Melin P."/>
            <person name="Meyer V."/>
            <person name="Mielnichuk N."/>
            <person name="Miskei M."/>
            <person name="Molnar A.P."/>
            <person name="Mule G."/>
            <person name="Ngan C.Y."/>
            <person name="Orejas M."/>
            <person name="Orosz E."/>
            <person name="Ouedraogo J.P."/>
            <person name="Overkamp K.M."/>
            <person name="Park H.-S."/>
            <person name="Perrone G."/>
            <person name="Piumi F."/>
            <person name="Punt P.J."/>
            <person name="Ram A.F."/>
            <person name="Ramon A."/>
            <person name="Rauscher S."/>
            <person name="Record E."/>
            <person name="Riano-Pachon D.M."/>
            <person name="Robert V."/>
            <person name="Roehrig J."/>
            <person name="Ruller R."/>
            <person name="Salamov A."/>
            <person name="Salih N.S."/>
            <person name="Samson R.A."/>
            <person name="Sandor E."/>
            <person name="Sanguinetti M."/>
            <person name="Schuetze T."/>
            <person name="Sepcic K."/>
            <person name="Shelest E."/>
            <person name="Sherlock G."/>
            <person name="Sophianopoulou V."/>
            <person name="Squina F.M."/>
            <person name="Sun H."/>
            <person name="Susca A."/>
            <person name="Todd R.B."/>
            <person name="Tsang A."/>
            <person name="Unkles S.E."/>
            <person name="van de Wiele N."/>
            <person name="van Rossen-Uffink D."/>
            <person name="Oliveira J.V."/>
            <person name="Vesth T.C."/>
            <person name="Visser J."/>
            <person name="Yu J.-H."/>
            <person name="Zhou M."/>
            <person name="Andersen M.R."/>
            <person name="Archer D.B."/>
            <person name="Baker S.E."/>
            <person name="Benoit I."/>
            <person name="Brakhage A.A."/>
            <person name="Braus G.H."/>
            <person name="Fischer R."/>
            <person name="Frisvad J.C."/>
            <person name="Goldman G.H."/>
            <person name="Houbraken J."/>
            <person name="Oakley B."/>
            <person name="Pocsi I."/>
            <person name="Scazzocchio C."/>
            <person name="Seiboth B."/>
            <person name="vanKuyk P.A."/>
            <person name="Wortman J."/>
            <person name="Dyer P.S."/>
            <person name="Grigoriev I.V."/>
        </authorList>
    </citation>
    <scope>NUCLEOTIDE SEQUENCE [LARGE SCALE GENOMIC DNA]</scope>
    <source>
        <strain evidence="4">CBS 516.65</strain>
    </source>
</reference>
<dbReference type="RefSeq" id="XP_022395818.1">
    <property type="nucleotide sequence ID" value="XM_022550504.1"/>
</dbReference>
<dbReference type="GO" id="GO:0006351">
    <property type="term" value="P:DNA-templated transcription"/>
    <property type="evidence" value="ECO:0007669"/>
    <property type="project" value="InterPro"/>
</dbReference>
<evidence type="ECO:0000313" key="4">
    <source>
        <dbReference type="Proteomes" id="UP000184300"/>
    </source>
</evidence>
<proteinExistence type="predicted"/>
<dbReference type="EMBL" id="KV878922">
    <property type="protein sequence ID" value="OJJ79120.1"/>
    <property type="molecule type" value="Genomic_DNA"/>
</dbReference>
<dbReference type="InterPro" id="IPR052761">
    <property type="entry name" value="Fungal_Detox/Toxin_TFs"/>
</dbReference>
<dbReference type="CDD" id="cd12148">
    <property type="entry name" value="fungal_TF_MHR"/>
    <property type="match status" value="1"/>
</dbReference>
<dbReference type="GO" id="GO:0003677">
    <property type="term" value="F:DNA binding"/>
    <property type="evidence" value="ECO:0007669"/>
    <property type="project" value="InterPro"/>
</dbReference>
<dbReference type="GO" id="GO:0008270">
    <property type="term" value="F:zinc ion binding"/>
    <property type="evidence" value="ECO:0007669"/>
    <property type="project" value="InterPro"/>
</dbReference>
<dbReference type="AlphaFoldDB" id="A0A1L9V5C3"/>
<dbReference type="PANTHER" id="PTHR47425:SF3">
    <property type="entry name" value="ZN(II)2CYS6 TRANSCRIPTION FACTOR (EUROFUNG)"/>
    <property type="match status" value="1"/>
</dbReference>
<organism evidence="3 4">
    <name type="scientific">Aspergillus glaucus CBS 516.65</name>
    <dbReference type="NCBI Taxonomy" id="1160497"/>
    <lineage>
        <taxon>Eukaryota</taxon>
        <taxon>Fungi</taxon>
        <taxon>Dikarya</taxon>
        <taxon>Ascomycota</taxon>
        <taxon>Pezizomycotina</taxon>
        <taxon>Eurotiomycetes</taxon>
        <taxon>Eurotiomycetidae</taxon>
        <taxon>Eurotiales</taxon>
        <taxon>Aspergillaceae</taxon>
        <taxon>Aspergillus</taxon>
        <taxon>Aspergillus subgen. Aspergillus</taxon>
    </lineage>
</organism>
<evidence type="ECO:0000313" key="3">
    <source>
        <dbReference type="EMBL" id="OJJ79120.1"/>
    </source>
</evidence>
<dbReference type="Proteomes" id="UP000184300">
    <property type="component" value="Unassembled WGS sequence"/>
</dbReference>
<gene>
    <name evidence="3" type="ORF">ASPGLDRAFT_91601</name>
</gene>
<feature type="non-terminal residue" evidence="3">
    <location>
        <position position="460"/>
    </location>
</feature>
<keyword evidence="1" id="KW-0539">Nucleus</keyword>
<dbReference type="VEuPathDB" id="FungiDB:ASPGLDRAFT_91601"/>
<protein>
    <recommendedName>
        <fullName evidence="2">Xylanolytic transcriptional activator regulatory domain-containing protein</fullName>
    </recommendedName>
</protein>
<evidence type="ECO:0000256" key="1">
    <source>
        <dbReference type="ARBA" id="ARBA00023242"/>
    </source>
</evidence>
<dbReference type="SMART" id="SM00906">
    <property type="entry name" value="Fungal_trans"/>
    <property type="match status" value="1"/>
</dbReference>
<name>A0A1L9V5C3_ASPGL</name>
<feature type="non-terminal residue" evidence="3">
    <location>
        <position position="1"/>
    </location>
</feature>
<evidence type="ECO:0000259" key="2">
    <source>
        <dbReference type="SMART" id="SM00906"/>
    </source>
</evidence>
<dbReference type="InterPro" id="IPR007219">
    <property type="entry name" value="XnlR_reg_dom"/>
</dbReference>